<dbReference type="Pfam" id="PF01535">
    <property type="entry name" value="PPR"/>
    <property type="match status" value="1"/>
</dbReference>
<dbReference type="GO" id="GO:0005524">
    <property type="term" value="F:ATP binding"/>
    <property type="evidence" value="ECO:0007669"/>
    <property type="project" value="InterPro"/>
</dbReference>
<dbReference type="InterPro" id="IPR002885">
    <property type="entry name" value="PPR_rpt"/>
</dbReference>
<keyword evidence="6" id="KW-1185">Reference proteome</keyword>
<protein>
    <recommendedName>
        <fullName evidence="4">Protein kinase domain-containing protein</fullName>
    </recommendedName>
</protein>
<keyword evidence="3" id="KW-1133">Transmembrane helix</keyword>
<feature type="transmembrane region" description="Helical" evidence="3">
    <location>
        <begin position="523"/>
        <end position="543"/>
    </location>
</feature>
<dbReference type="AlphaFoldDB" id="A0A812IFL5"/>
<keyword evidence="3" id="KW-0812">Transmembrane</keyword>
<dbReference type="Gene3D" id="1.25.40.10">
    <property type="entry name" value="Tetratricopeptide repeat domain"/>
    <property type="match status" value="3"/>
</dbReference>
<evidence type="ECO:0000313" key="5">
    <source>
        <dbReference type="EMBL" id="CAE7033903.1"/>
    </source>
</evidence>
<dbReference type="SMART" id="SM00220">
    <property type="entry name" value="S_TKc"/>
    <property type="match status" value="1"/>
</dbReference>
<gene>
    <name evidence="5" type="ORF">SNAT2548_LOCUS4083</name>
</gene>
<dbReference type="PANTHER" id="PTHR47447:SF17">
    <property type="entry name" value="OS12G0638900 PROTEIN"/>
    <property type="match status" value="1"/>
</dbReference>
<evidence type="ECO:0000259" key="4">
    <source>
        <dbReference type="PROSITE" id="PS50011"/>
    </source>
</evidence>
<evidence type="ECO:0000256" key="1">
    <source>
        <dbReference type="ARBA" id="ARBA00022737"/>
    </source>
</evidence>
<dbReference type="PROSITE" id="PS50011">
    <property type="entry name" value="PROTEIN_KINASE_DOM"/>
    <property type="match status" value="1"/>
</dbReference>
<comment type="caution">
    <text evidence="5">The sequence shown here is derived from an EMBL/GenBank/DDBJ whole genome shotgun (WGS) entry which is preliminary data.</text>
</comment>
<dbReference type="Proteomes" id="UP000604046">
    <property type="component" value="Unassembled WGS sequence"/>
</dbReference>
<dbReference type="InterPro" id="IPR011990">
    <property type="entry name" value="TPR-like_helical_dom_sf"/>
</dbReference>
<reference evidence="5" key="1">
    <citation type="submission" date="2021-02" db="EMBL/GenBank/DDBJ databases">
        <authorList>
            <person name="Dougan E. K."/>
            <person name="Rhodes N."/>
            <person name="Thang M."/>
            <person name="Chan C."/>
        </authorList>
    </citation>
    <scope>NUCLEOTIDE SEQUENCE</scope>
</reference>
<keyword evidence="1" id="KW-0677">Repeat</keyword>
<feature type="transmembrane region" description="Helical" evidence="3">
    <location>
        <begin position="619"/>
        <end position="639"/>
    </location>
</feature>
<dbReference type="InterPro" id="IPR011009">
    <property type="entry name" value="Kinase-like_dom_sf"/>
</dbReference>
<dbReference type="NCBIfam" id="TIGR00756">
    <property type="entry name" value="PPR"/>
    <property type="match status" value="1"/>
</dbReference>
<dbReference type="GO" id="GO:0004672">
    <property type="term" value="F:protein kinase activity"/>
    <property type="evidence" value="ECO:0007669"/>
    <property type="project" value="InterPro"/>
</dbReference>
<evidence type="ECO:0000256" key="2">
    <source>
        <dbReference type="PROSITE-ProRule" id="PRU00708"/>
    </source>
</evidence>
<dbReference type="SUPFAM" id="SSF56112">
    <property type="entry name" value="Protein kinase-like (PK-like)"/>
    <property type="match status" value="1"/>
</dbReference>
<name>A0A812IFL5_9DINO</name>
<feature type="domain" description="Protein kinase" evidence="4">
    <location>
        <begin position="253"/>
        <end position="574"/>
    </location>
</feature>
<dbReference type="InterPro" id="IPR000719">
    <property type="entry name" value="Prot_kinase_dom"/>
</dbReference>
<dbReference type="PROSITE" id="PS51375">
    <property type="entry name" value="PPR"/>
    <property type="match status" value="1"/>
</dbReference>
<accession>A0A812IFL5</accession>
<dbReference type="EMBL" id="CAJNDS010000247">
    <property type="protein sequence ID" value="CAE7033903.1"/>
    <property type="molecule type" value="Genomic_DNA"/>
</dbReference>
<dbReference type="Gene3D" id="1.10.510.10">
    <property type="entry name" value="Transferase(Phosphotransferase) domain 1"/>
    <property type="match status" value="1"/>
</dbReference>
<feature type="transmembrane region" description="Helical" evidence="3">
    <location>
        <begin position="564"/>
        <end position="584"/>
    </location>
</feature>
<feature type="transmembrane region" description="Helical" evidence="3">
    <location>
        <begin position="651"/>
        <end position="672"/>
    </location>
</feature>
<feature type="transmembrane region" description="Helical" evidence="3">
    <location>
        <begin position="590"/>
        <end position="607"/>
    </location>
</feature>
<evidence type="ECO:0000256" key="3">
    <source>
        <dbReference type="SAM" id="Phobius"/>
    </source>
</evidence>
<keyword evidence="3" id="KW-0472">Membrane</keyword>
<sequence length="791" mass="84132">MAVCAKAYQTEMALELLLHLRQSRLRQHQVTFNTAIGACAKAQEWQQALTLLGEMPDAALQPDVVSFSSAIAVRGCGVQALSRHSLHTQTWRLLEDLGRRSLRPNLVVFNTVMDSCHRSTSWQDALLLLGRAASESLQLDVVSYSLAVSTCVSSSQQGPASAVLREMRRLAVQPDEAAYVGMLGACKETGSWAFALNLLEEFRRDGGPAMSDQTPFALALGSCEAALQWELALAMLASMQQEGPLPNLVTLNAAVLALAAAGRIAEALSVVRHAEDLGLASAAWDAEANPSLPRADVDLHRFPAELARFAVLAAVIDATIHPSRQHGLVFVTGRGTHGGAAVLTTAIRAWLREEFDLAVEEEFSCSLFPAFPVSGFFLLAFSSEVLVLRRAMRRGLTDVSGYRRASCNASRSADKNESFAAVGGMRQVTEHKVLDSHFNIKVCDFGKTQELRGNAIITGQDTGGSPRYMAPECFILGAHITEKVDIWSLGCCLVEVLGGPLPYEDVPAMSEVQGLLQQGIPPLVLIGISLVLVHATLYHAGFVSVVARNLQRLAQRPERQNRPLNILGVSLGVLSAPLDAVAYSVAPQSVLAPVGMVGMLFSLLAANRVHGDDLTPKDVLSALAVVLGAALCLDGGADSGSARTAPSWEMYAAYIGTAVAMCSLLAGALFACRETAGRLDALCSAMLGGSLGSASVVASKTLTAALEVPPKKRLEVLLTADILDVGISVHFVEPLTLVAVPSWIFKDEKSRQAGLLTRTVGLFSFGSFSAGLSKCAASEVDAKRRGMTWGP</sequence>
<feature type="repeat" description="PPR" evidence="2">
    <location>
        <begin position="28"/>
        <end position="62"/>
    </location>
</feature>
<dbReference type="OrthoDB" id="4062651at2759"/>
<evidence type="ECO:0000313" key="6">
    <source>
        <dbReference type="Proteomes" id="UP000604046"/>
    </source>
</evidence>
<dbReference type="Pfam" id="PF00069">
    <property type="entry name" value="Pkinase"/>
    <property type="match status" value="1"/>
</dbReference>
<organism evidence="5 6">
    <name type="scientific">Symbiodinium natans</name>
    <dbReference type="NCBI Taxonomy" id="878477"/>
    <lineage>
        <taxon>Eukaryota</taxon>
        <taxon>Sar</taxon>
        <taxon>Alveolata</taxon>
        <taxon>Dinophyceae</taxon>
        <taxon>Suessiales</taxon>
        <taxon>Symbiodiniaceae</taxon>
        <taxon>Symbiodinium</taxon>
    </lineage>
</organism>
<dbReference type="PANTHER" id="PTHR47447">
    <property type="entry name" value="OS03G0856100 PROTEIN"/>
    <property type="match status" value="1"/>
</dbReference>
<proteinExistence type="predicted"/>